<organism evidence="1 2">
    <name type="scientific">Virgibacillus siamensis</name>
    <dbReference type="NCBI Taxonomy" id="480071"/>
    <lineage>
        <taxon>Bacteria</taxon>
        <taxon>Bacillati</taxon>
        <taxon>Bacillota</taxon>
        <taxon>Bacilli</taxon>
        <taxon>Bacillales</taxon>
        <taxon>Bacillaceae</taxon>
        <taxon>Virgibacillus</taxon>
    </lineage>
</organism>
<evidence type="ECO:0000313" key="2">
    <source>
        <dbReference type="Proteomes" id="UP001500866"/>
    </source>
</evidence>
<dbReference type="RefSeq" id="WP_343816448.1">
    <property type="nucleotide sequence ID" value="NZ_BAAADS010000026.1"/>
</dbReference>
<proteinExistence type="predicted"/>
<protein>
    <recommendedName>
        <fullName evidence="3">DUF3244 domain-containing protein</fullName>
    </recommendedName>
</protein>
<gene>
    <name evidence="1" type="ORF">GCM10009001_36020</name>
</gene>
<sequence length="105" mass="12503">MEEKIKIDTRNKLFHSIWTHVESVVMSDEKIVFNISVRPNERFDLYLEIDADTIYTLERKDLSIDSPYIVNLKNVKAPGVYKVRLYLDDNLVYEGNYVDEDWLPF</sequence>
<accession>A0ABN1GP48</accession>
<dbReference type="EMBL" id="BAAADS010000026">
    <property type="protein sequence ID" value="GAA0615580.1"/>
    <property type="molecule type" value="Genomic_DNA"/>
</dbReference>
<comment type="caution">
    <text evidence="1">The sequence shown here is derived from an EMBL/GenBank/DDBJ whole genome shotgun (WGS) entry which is preliminary data.</text>
</comment>
<reference evidence="1 2" key="1">
    <citation type="journal article" date="2019" name="Int. J. Syst. Evol. Microbiol.">
        <title>The Global Catalogue of Microorganisms (GCM) 10K type strain sequencing project: providing services to taxonomists for standard genome sequencing and annotation.</title>
        <authorList>
            <consortium name="The Broad Institute Genomics Platform"/>
            <consortium name="The Broad Institute Genome Sequencing Center for Infectious Disease"/>
            <person name="Wu L."/>
            <person name="Ma J."/>
        </authorList>
    </citation>
    <scope>NUCLEOTIDE SEQUENCE [LARGE SCALE GENOMIC DNA]</scope>
    <source>
        <strain evidence="1 2">JCM 15395</strain>
    </source>
</reference>
<evidence type="ECO:0000313" key="1">
    <source>
        <dbReference type="EMBL" id="GAA0615580.1"/>
    </source>
</evidence>
<keyword evidence="2" id="KW-1185">Reference proteome</keyword>
<name>A0ABN1GP48_9BACI</name>
<dbReference type="Proteomes" id="UP001500866">
    <property type="component" value="Unassembled WGS sequence"/>
</dbReference>
<evidence type="ECO:0008006" key="3">
    <source>
        <dbReference type="Google" id="ProtNLM"/>
    </source>
</evidence>